<dbReference type="PROSITE" id="PS51257">
    <property type="entry name" value="PROKAR_LIPOPROTEIN"/>
    <property type="match status" value="1"/>
</dbReference>
<evidence type="ECO:0000313" key="4">
    <source>
        <dbReference type="EMBL" id="MEN3069954.1"/>
    </source>
</evidence>
<reference evidence="4 5" key="1">
    <citation type="journal article" date="2018" name="Int. J. Syst. Evol. Microbiol.">
        <title>Uliginosibacterium sediminicola sp. nov., isolated from freshwater sediment.</title>
        <authorList>
            <person name="Hwang W.M."/>
            <person name="Kim S.M."/>
            <person name="Kang K."/>
            <person name="Ahn T.Y."/>
        </authorList>
    </citation>
    <scope>NUCLEOTIDE SEQUENCE [LARGE SCALE GENOMIC DNA]</scope>
    <source>
        <strain evidence="4 5">M1-21</strain>
    </source>
</reference>
<name>A0ABU9Z1R0_9RHOO</name>
<evidence type="ECO:0000256" key="2">
    <source>
        <dbReference type="SAM" id="SignalP"/>
    </source>
</evidence>
<keyword evidence="2" id="KW-0732">Signal</keyword>
<feature type="domain" description="TPM" evidence="3">
    <location>
        <begin position="33"/>
        <end position="156"/>
    </location>
</feature>
<dbReference type="InterPro" id="IPR007621">
    <property type="entry name" value="TPM_dom"/>
</dbReference>
<feature type="transmembrane region" description="Helical" evidence="1">
    <location>
        <begin position="177"/>
        <end position="196"/>
    </location>
</feature>
<evidence type="ECO:0000313" key="5">
    <source>
        <dbReference type="Proteomes" id="UP001410394"/>
    </source>
</evidence>
<dbReference type="Proteomes" id="UP001410394">
    <property type="component" value="Unassembled WGS sequence"/>
</dbReference>
<gene>
    <name evidence="4" type="ORF">ABDB84_15840</name>
</gene>
<dbReference type="RefSeq" id="WP_345920726.1">
    <property type="nucleotide sequence ID" value="NZ_JBDIVE010000009.1"/>
</dbReference>
<protein>
    <submittedName>
        <fullName evidence="4">TPM domain-containing protein</fullName>
    </submittedName>
</protein>
<comment type="caution">
    <text evidence="4">The sequence shown here is derived from an EMBL/GenBank/DDBJ whole genome shotgun (WGS) entry which is preliminary data.</text>
</comment>
<organism evidence="4 5">
    <name type="scientific">Uliginosibacterium sediminicola</name>
    <dbReference type="NCBI Taxonomy" id="2024550"/>
    <lineage>
        <taxon>Bacteria</taxon>
        <taxon>Pseudomonadati</taxon>
        <taxon>Pseudomonadota</taxon>
        <taxon>Betaproteobacteria</taxon>
        <taxon>Rhodocyclales</taxon>
        <taxon>Zoogloeaceae</taxon>
        <taxon>Uliginosibacterium</taxon>
    </lineage>
</organism>
<dbReference type="Gene3D" id="3.10.310.50">
    <property type="match status" value="1"/>
</dbReference>
<feature type="chain" id="PRO_5046631596" evidence="2">
    <location>
        <begin position="23"/>
        <end position="254"/>
    </location>
</feature>
<keyword evidence="5" id="KW-1185">Reference proteome</keyword>
<accession>A0ABU9Z1R0</accession>
<feature type="signal peptide" evidence="2">
    <location>
        <begin position="1"/>
        <end position="22"/>
    </location>
</feature>
<evidence type="ECO:0000259" key="3">
    <source>
        <dbReference type="Pfam" id="PF04536"/>
    </source>
</evidence>
<dbReference type="PANTHER" id="PTHR30373:SF2">
    <property type="entry name" value="UPF0603 PROTEIN YGCG"/>
    <property type="match status" value="1"/>
</dbReference>
<sequence length="254" mass="25614">MLSLLRSLIAVCLLSVACLVQAQVAVPPVQGRVTDTTGALSAEARQDLDARLAAIETQKGSQVVILLVPSTQPEDLAAFGIRVADAWKIGRGKVDDGVILLVALQDRKLRIEVGRGLEGAIPDAIAKRIISEDIAPHFKQGDFHGGLAAGVDRIAERIGAEPLPPPAAAKHDEVSSLGPIALIVLVVIIMALIKLFDIGGSGYRTVSRRGARSGVLPGGFSGGGFGGGWGGGSGGGGFSGGGGGFGGGGASGGW</sequence>
<evidence type="ECO:0000256" key="1">
    <source>
        <dbReference type="SAM" id="Phobius"/>
    </source>
</evidence>
<dbReference type="EMBL" id="JBDIVE010000009">
    <property type="protein sequence ID" value="MEN3069954.1"/>
    <property type="molecule type" value="Genomic_DNA"/>
</dbReference>
<dbReference type="Pfam" id="PF04536">
    <property type="entry name" value="TPM_phosphatase"/>
    <property type="match status" value="1"/>
</dbReference>
<keyword evidence="1" id="KW-1133">Transmembrane helix</keyword>
<dbReference type="PANTHER" id="PTHR30373">
    <property type="entry name" value="UPF0603 PROTEIN YGCG"/>
    <property type="match status" value="1"/>
</dbReference>
<keyword evidence="1" id="KW-0812">Transmembrane</keyword>
<proteinExistence type="predicted"/>
<keyword evidence="1" id="KW-0472">Membrane</keyword>